<dbReference type="Proteomes" id="UP000321085">
    <property type="component" value="Unassembled WGS sequence"/>
</dbReference>
<protein>
    <submittedName>
        <fullName evidence="1">Uncharacterized protein</fullName>
    </submittedName>
</protein>
<organism evidence="1 2">
    <name type="scientific">Microvirga aerophila</name>
    <dbReference type="NCBI Taxonomy" id="670291"/>
    <lineage>
        <taxon>Bacteria</taxon>
        <taxon>Pseudomonadati</taxon>
        <taxon>Pseudomonadota</taxon>
        <taxon>Alphaproteobacteria</taxon>
        <taxon>Hyphomicrobiales</taxon>
        <taxon>Methylobacteriaceae</taxon>
        <taxon>Microvirga</taxon>
    </lineage>
</organism>
<sequence>MLQPDPDEVIETTRLDRLRTLRQSVPQGLPEAAHSVSVLLKAVDDHLAGHPTIAANPELYRLTYRAFENLFTLHQALSR</sequence>
<proteinExistence type="predicted"/>
<gene>
    <name evidence="1" type="ORF">MAE02_71590</name>
</gene>
<evidence type="ECO:0000313" key="1">
    <source>
        <dbReference type="EMBL" id="GEO19463.1"/>
    </source>
</evidence>
<name>A0A512C5G6_9HYPH</name>
<comment type="caution">
    <text evidence="1">The sequence shown here is derived from an EMBL/GenBank/DDBJ whole genome shotgun (WGS) entry which is preliminary data.</text>
</comment>
<reference evidence="1 2" key="1">
    <citation type="submission" date="2019-07" db="EMBL/GenBank/DDBJ databases">
        <title>Whole genome shotgun sequence of Microvirga aerophila NBRC 106136.</title>
        <authorList>
            <person name="Hosoyama A."/>
            <person name="Uohara A."/>
            <person name="Ohji S."/>
            <person name="Ichikawa N."/>
        </authorList>
    </citation>
    <scope>NUCLEOTIDE SEQUENCE [LARGE SCALE GENOMIC DNA]</scope>
    <source>
        <strain evidence="1 2">NBRC 106136</strain>
    </source>
</reference>
<dbReference type="RefSeq" id="WP_147023604.1">
    <property type="nucleotide sequence ID" value="NZ_BJYU01000602.1"/>
</dbReference>
<evidence type="ECO:0000313" key="2">
    <source>
        <dbReference type="Proteomes" id="UP000321085"/>
    </source>
</evidence>
<accession>A0A512C5G6</accession>
<dbReference type="AlphaFoldDB" id="A0A512C5G6"/>
<keyword evidence="2" id="KW-1185">Reference proteome</keyword>
<dbReference type="EMBL" id="BJYU01000602">
    <property type="protein sequence ID" value="GEO19463.1"/>
    <property type="molecule type" value="Genomic_DNA"/>
</dbReference>